<dbReference type="PANTHER" id="PTHR23017">
    <property type="entry name" value="SERPENTINE RECEPTOR, CLASS X"/>
    <property type="match status" value="1"/>
</dbReference>
<organism evidence="3 4">
    <name type="scientific">Steinernema hermaphroditum</name>
    <dbReference type="NCBI Taxonomy" id="289476"/>
    <lineage>
        <taxon>Eukaryota</taxon>
        <taxon>Metazoa</taxon>
        <taxon>Ecdysozoa</taxon>
        <taxon>Nematoda</taxon>
        <taxon>Chromadorea</taxon>
        <taxon>Rhabditida</taxon>
        <taxon>Tylenchina</taxon>
        <taxon>Panagrolaimomorpha</taxon>
        <taxon>Strongyloidoidea</taxon>
        <taxon>Steinernematidae</taxon>
        <taxon>Steinernema</taxon>
    </lineage>
</organism>
<evidence type="ECO:0000313" key="4">
    <source>
        <dbReference type="Proteomes" id="UP001175271"/>
    </source>
</evidence>
<feature type="transmembrane region" description="Helical" evidence="1">
    <location>
        <begin position="266"/>
        <end position="290"/>
    </location>
</feature>
<accession>A0AA39IEL3</accession>
<feature type="transmembrane region" description="Helical" evidence="1">
    <location>
        <begin position="130"/>
        <end position="152"/>
    </location>
</feature>
<gene>
    <name evidence="3" type="ORF">QR680_007906</name>
</gene>
<keyword evidence="4" id="KW-1185">Reference proteome</keyword>
<dbReference type="Proteomes" id="UP001175271">
    <property type="component" value="Unassembled WGS sequence"/>
</dbReference>
<keyword evidence="1" id="KW-0472">Membrane</keyword>
<reference evidence="3" key="1">
    <citation type="submission" date="2023-06" db="EMBL/GenBank/DDBJ databases">
        <title>Genomic analysis of the entomopathogenic nematode Steinernema hermaphroditum.</title>
        <authorList>
            <person name="Schwarz E.M."/>
            <person name="Heppert J.K."/>
            <person name="Baniya A."/>
            <person name="Schwartz H.T."/>
            <person name="Tan C.-H."/>
            <person name="Antoshechkin I."/>
            <person name="Sternberg P.W."/>
            <person name="Goodrich-Blair H."/>
            <person name="Dillman A.R."/>
        </authorList>
    </citation>
    <scope>NUCLEOTIDE SEQUENCE</scope>
    <source>
        <strain evidence="3">PS9179</strain>
        <tissue evidence="3">Whole animal</tissue>
    </source>
</reference>
<proteinExistence type="predicted"/>
<feature type="domain" description="7TM GPCR serpentine receptor class x (Srx)" evidence="2">
    <location>
        <begin position="79"/>
        <end position="319"/>
    </location>
</feature>
<feature type="transmembrane region" description="Helical" evidence="1">
    <location>
        <begin position="89"/>
        <end position="110"/>
    </location>
</feature>
<dbReference type="SUPFAM" id="SSF81321">
    <property type="entry name" value="Family A G protein-coupled receptor-like"/>
    <property type="match status" value="1"/>
</dbReference>
<comment type="caution">
    <text evidence="3">The sequence shown here is derived from an EMBL/GenBank/DDBJ whole genome shotgun (WGS) entry which is preliminary data.</text>
</comment>
<dbReference type="InterPro" id="IPR019430">
    <property type="entry name" value="7TM_GPCR_serpentine_rcpt_Srx"/>
</dbReference>
<feature type="transmembrane region" description="Helical" evidence="1">
    <location>
        <begin position="302"/>
        <end position="320"/>
    </location>
</feature>
<name>A0AA39IEL3_9BILA</name>
<feature type="transmembrane region" description="Helical" evidence="1">
    <location>
        <begin position="164"/>
        <end position="183"/>
    </location>
</feature>
<keyword evidence="1" id="KW-0812">Transmembrane</keyword>
<dbReference type="Pfam" id="PF10328">
    <property type="entry name" value="7TM_GPCR_Srx"/>
    <property type="match status" value="1"/>
</dbReference>
<dbReference type="EMBL" id="JAUCMV010000001">
    <property type="protein sequence ID" value="KAK0422977.1"/>
    <property type="molecule type" value="Genomic_DNA"/>
</dbReference>
<dbReference type="Gene3D" id="1.20.1070.10">
    <property type="entry name" value="Rhodopsin 7-helix transmembrane proteins"/>
    <property type="match status" value="1"/>
</dbReference>
<protein>
    <recommendedName>
        <fullName evidence="2">7TM GPCR serpentine receptor class x (Srx) domain-containing protein</fullName>
    </recommendedName>
</protein>
<dbReference type="PANTHER" id="PTHR23017:SF24">
    <property type="entry name" value="7TM GPCR SERPENTINE RECEPTOR CLASS X (SRX) DOMAIN-CONTAINING PROTEIN-RELATED"/>
    <property type="match status" value="1"/>
</dbReference>
<dbReference type="AlphaFoldDB" id="A0AA39IEL3"/>
<dbReference type="CDD" id="cd00637">
    <property type="entry name" value="7tm_classA_rhodopsin-like"/>
    <property type="match status" value="1"/>
</dbReference>
<evidence type="ECO:0000256" key="1">
    <source>
        <dbReference type="SAM" id="Phobius"/>
    </source>
</evidence>
<keyword evidence="1" id="KW-1133">Transmembrane helix</keyword>
<sequence>MFDEEIEILYHGPRCPVPEADTPGPYPGDTMPLPGEDFGITPECLNGVDWQVVDVVLAEMDGGDPFQDLVLYRDLFGKEFGRLWLFREVAYVSECFIFMFFVGPGIYWYAHYEDAPLWFKYACKITMPLGYALICTNVLIAINRCCIVTVPLHYKIIFSNGRIHVLLGAICVLSLILGIPSLIPRCVEIDSVFPFGAGHGKSSEWEPAYVERVCGETRDYIDFGMTTLFVLLTMVMDGVTFRGVRRISKHRKQLQLAGPMKQELKLCNMIVAQQAICIVSSAVFNSTFFWFQSWPNREHFTLINWAITILLDGIVVVLFTPKFMKCPLEGIVSHSSDKIES</sequence>
<feature type="transmembrane region" description="Helical" evidence="1">
    <location>
        <begin position="223"/>
        <end position="245"/>
    </location>
</feature>
<evidence type="ECO:0000313" key="3">
    <source>
        <dbReference type="EMBL" id="KAK0422977.1"/>
    </source>
</evidence>
<evidence type="ECO:0000259" key="2">
    <source>
        <dbReference type="Pfam" id="PF10328"/>
    </source>
</evidence>